<name>A0A1M5YMP0_9VIBR</name>
<gene>
    <name evidence="4" type="ORF">VA7868_01867</name>
</gene>
<dbReference type="InterPro" id="IPR003010">
    <property type="entry name" value="C-N_Hydrolase"/>
</dbReference>
<comment type="similarity">
    <text evidence="1">Belongs to the carbon-nitrogen hydrolase superfamily. NIT1/NIT2 family.</text>
</comment>
<dbReference type="PROSITE" id="PS50263">
    <property type="entry name" value="CN_HYDROLASE"/>
    <property type="match status" value="1"/>
</dbReference>
<dbReference type="InterPro" id="IPR001110">
    <property type="entry name" value="UPF0012_CS"/>
</dbReference>
<keyword evidence="5" id="KW-1185">Reference proteome</keyword>
<evidence type="ECO:0000256" key="2">
    <source>
        <dbReference type="ARBA" id="ARBA00022801"/>
    </source>
</evidence>
<evidence type="ECO:0000313" key="5">
    <source>
        <dbReference type="Proteomes" id="UP000184608"/>
    </source>
</evidence>
<dbReference type="InterPro" id="IPR045254">
    <property type="entry name" value="Nit1/2_C-N_Hydrolase"/>
</dbReference>
<dbReference type="OrthoDB" id="9811121at2"/>
<dbReference type="Proteomes" id="UP000184608">
    <property type="component" value="Unassembled WGS sequence"/>
</dbReference>
<dbReference type="PANTHER" id="PTHR23088:SF27">
    <property type="entry name" value="DEAMINATED GLUTATHIONE AMIDASE"/>
    <property type="match status" value="1"/>
</dbReference>
<proteinExistence type="inferred from homology"/>
<dbReference type="EMBL" id="FQXZ01000015">
    <property type="protein sequence ID" value="SHI13169.1"/>
    <property type="molecule type" value="Genomic_DNA"/>
</dbReference>
<sequence length="277" mass="30821">MSCVGLIQMTSVPQPEINISLIESQVSSLVSQGAQWIVTPENAIVFGTKQDYHTHAEYLNQGPVQKSLSDIARQYSVWLVVGSFPVRTQHGVTTTMLVYNDCGELAASYDKLHMFDVDVEDSHRRYRESEIFHPGDQIRVVSTPFGELGLSICYDVRFPHLYSALRHAGAQIILVPAAFTAVTGRAHWEVLLRARAIETQCWIVAVNQGGIHPGGRETWGHSMVIDPWGNIVAGSDQAPESFVTQIDLGLLNEVRTSMPVVTHSRFENHFLPKKSEL</sequence>
<dbReference type="GO" id="GO:0106008">
    <property type="term" value="F:2-oxoglutaramate amidase activity"/>
    <property type="evidence" value="ECO:0007669"/>
    <property type="project" value="UniProtKB-EC"/>
</dbReference>
<keyword evidence="2 4" id="KW-0378">Hydrolase</keyword>
<dbReference type="RefSeq" id="WP_073603548.1">
    <property type="nucleotide sequence ID" value="NZ_FQXZ01000015.1"/>
</dbReference>
<protein>
    <submittedName>
        <fullName evidence="4">2-oxoglutaramate amidase</fullName>
        <ecNumber evidence="4">3.5.1.111</ecNumber>
    </submittedName>
</protein>
<dbReference type="PANTHER" id="PTHR23088">
    <property type="entry name" value="NITRILASE-RELATED"/>
    <property type="match status" value="1"/>
</dbReference>
<dbReference type="InterPro" id="IPR036526">
    <property type="entry name" value="C-N_Hydrolase_sf"/>
</dbReference>
<evidence type="ECO:0000313" key="4">
    <source>
        <dbReference type="EMBL" id="SHI13169.1"/>
    </source>
</evidence>
<dbReference type="PROSITE" id="PS01227">
    <property type="entry name" value="UPF0012"/>
    <property type="match status" value="1"/>
</dbReference>
<feature type="domain" description="CN hydrolase" evidence="3">
    <location>
        <begin position="2"/>
        <end position="248"/>
    </location>
</feature>
<dbReference type="CDD" id="cd07572">
    <property type="entry name" value="nit"/>
    <property type="match status" value="1"/>
</dbReference>
<organism evidence="4 5">
    <name type="scientific">Vibrio aerogenes CECT 7868</name>
    <dbReference type="NCBI Taxonomy" id="1216006"/>
    <lineage>
        <taxon>Bacteria</taxon>
        <taxon>Pseudomonadati</taxon>
        <taxon>Pseudomonadota</taxon>
        <taxon>Gammaproteobacteria</taxon>
        <taxon>Vibrionales</taxon>
        <taxon>Vibrionaceae</taxon>
        <taxon>Vibrio</taxon>
    </lineage>
</organism>
<dbReference type="Pfam" id="PF00795">
    <property type="entry name" value="CN_hydrolase"/>
    <property type="match status" value="1"/>
</dbReference>
<dbReference type="STRING" id="1216006.VA7868_01867"/>
<evidence type="ECO:0000256" key="1">
    <source>
        <dbReference type="ARBA" id="ARBA00010613"/>
    </source>
</evidence>
<accession>A0A1M5YMP0</accession>
<evidence type="ECO:0000259" key="3">
    <source>
        <dbReference type="PROSITE" id="PS50263"/>
    </source>
</evidence>
<dbReference type="EC" id="3.5.1.111" evidence="4"/>
<reference evidence="4 5" key="1">
    <citation type="submission" date="2016-11" db="EMBL/GenBank/DDBJ databases">
        <authorList>
            <person name="Jaros S."/>
            <person name="Januszkiewicz K."/>
            <person name="Wedrychowicz H."/>
        </authorList>
    </citation>
    <scope>NUCLEOTIDE SEQUENCE [LARGE SCALE GENOMIC DNA]</scope>
    <source>
        <strain evidence="4 5">CECT 7868</strain>
    </source>
</reference>
<dbReference type="AlphaFoldDB" id="A0A1M5YMP0"/>
<dbReference type="Gene3D" id="3.60.110.10">
    <property type="entry name" value="Carbon-nitrogen hydrolase"/>
    <property type="match status" value="1"/>
</dbReference>
<dbReference type="SUPFAM" id="SSF56317">
    <property type="entry name" value="Carbon-nitrogen hydrolase"/>
    <property type="match status" value="1"/>
</dbReference>